<evidence type="ECO:0000256" key="2">
    <source>
        <dbReference type="SAM" id="SignalP"/>
    </source>
</evidence>
<dbReference type="Proteomes" id="UP001269144">
    <property type="component" value="Unassembled WGS sequence"/>
</dbReference>
<proteinExistence type="predicted"/>
<sequence>MTMNRLGKVGAVLALGLTVSAPAVAQDAMTVGITTTGVPFTFLDTSTQQPAGAMVDLASAIAEDIGSPAKFEVTSFSALIPSLETGKIDMISAGMFATDERKKVVNFTDPVYSYGDGLFVKSEDSTAYQLEDLKGEVIGAQIGTTFADKLQATGLFSEVKLYDSLADIMREVKLGRIKAGFGDAPIVAYQIAQNPNLGVHLVEGYTPMSEGNVAIALSKDKPELLEKVNASIAEMKSSGELAEIFSKYGL</sequence>
<name>A0ABU2HXZ6_9RHOB</name>
<evidence type="ECO:0000256" key="1">
    <source>
        <dbReference type="ARBA" id="ARBA00022729"/>
    </source>
</evidence>
<dbReference type="EMBL" id="JAVQLW010000005">
    <property type="protein sequence ID" value="MDS9469923.1"/>
    <property type="molecule type" value="Genomic_DNA"/>
</dbReference>
<dbReference type="RefSeq" id="WP_311162697.1">
    <property type="nucleotide sequence ID" value="NZ_JAVQLW010000005.1"/>
</dbReference>
<evidence type="ECO:0000313" key="4">
    <source>
        <dbReference type="EMBL" id="MDS9469923.1"/>
    </source>
</evidence>
<evidence type="ECO:0000313" key="5">
    <source>
        <dbReference type="Proteomes" id="UP001269144"/>
    </source>
</evidence>
<accession>A0ABU2HXZ6</accession>
<dbReference type="PANTHER" id="PTHR35936">
    <property type="entry name" value="MEMBRANE-BOUND LYTIC MUREIN TRANSGLYCOSYLASE F"/>
    <property type="match status" value="1"/>
</dbReference>
<dbReference type="CDD" id="cd13530">
    <property type="entry name" value="PBP2_peptides_like"/>
    <property type="match status" value="1"/>
</dbReference>
<keyword evidence="5" id="KW-1185">Reference proteome</keyword>
<organism evidence="4 5">
    <name type="scientific">Paracoccus aurantius</name>
    <dbReference type="NCBI Taxonomy" id="3073814"/>
    <lineage>
        <taxon>Bacteria</taxon>
        <taxon>Pseudomonadati</taxon>
        <taxon>Pseudomonadota</taxon>
        <taxon>Alphaproteobacteria</taxon>
        <taxon>Rhodobacterales</taxon>
        <taxon>Paracoccaceae</taxon>
        <taxon>Paracoccus</taxon>
    </lineage>
</organism>
<dbReference type="SMART" id="SM00062">
    <property type="entry name" value="PBPb"/>
    <property type="match status" value="1"/>
</dbReference>
<feature type="domain" description="Solute-binding protein family 3/N-terminal" evidence="3">
    <location>
        <begin position="28"/>
        <end position="250"/>
    </location>
</feature>
<comment type="caution">
    <text evidence="4">The sequence shown here is derived from an EMBL/GenBank/DDBJ whole genome shotgun (WGS) entry which is preliminary data.</text>
</comment>
<dbReference type="PANTHER" id="PTHR35936:SF17">
    <property type="entry name" value="ARGININE-BINDING EXTRACELLULAR PROTEIN ARTP"/>
    <property type="match status" value="1"/>
</dbReference>
<dbReference type="Gene3D" id="3.40.190.10">
    <property type="entry name" value="Periplasmic binding protein-like II"/>
    <property type="match status" value="2"/>
</dbReference>
<dbReference type="SUPFAM" id="SSF53850">
    <property type="entry name" value="Periplasmic binding protein-like II"/>
    <property type="match status" value="1"/>
</dbReference>
<dbReference type="Pfam" id="PF00497">
    <property type="entry name" value="SBP_bac_3"/>
    <property type="match status" value="1"/>
</dbReference>
<dbReference type="InterPro" id="IPR001638">
    <property type="entry name" value="Solute-binding_3/MltF_N"/>
</dbReference>
<feature type="chain" id="PRO_5045488999" evidence="2">
    <location>
        <begin position="26"/>
        <end position="250"/>
    </location>
</feature>
<keyword evidence="1 2" id="KW-0732">Signal</keyword>
<feature type="signal peptide" evidence="2">
    <location>
        <begin position="1"/>
        <end position="25"/>
    </location>
</feature>
<reference evidence="5" key="1">
    <citation type="submission" date="2023-07" db="EMBL/GenBank/DDBJ databases">
        <title>Paracoccus sp. MBLB3053 whole genome sequence.</title>
        <authorList>
            <person name="Hwang C.Y."/>
            <person name="Cho E.-S."/>
            <person name="Seo M.-J."/>
        </authorList>
    </citation>
    <scope>NUCLEOTIDE SEQUENCE [LARGE SCALE GENOMIC DNA]</scope>
    <source>
        <strain evidence="5">MBLB3053</strain>
    </source>
</reference>
<evidence type="ECO:0000259" key="3">
    <source>
        <dbReference type="SMART" id="SM00062"/>
    </source>
</evidence>
<gene>
    <name evidence="4" type="ORF">RGQ15_20450</name>
</gene>
<protein>
    <submittedName>
        <fullName evidence="4">ABC transporter substrate-binding protein</fullName>
    </submittedName>
</protein>